<evidence type="ECO:0000313" key="1">
    <source>
        <dbReference type="EMBL" id="RLY02677.1"/>
    </source>
</evidence>
<evidence type="ECO:0000313" key="2">
    <source>
        <dbReference type="Proteomes" id="UP000279194"/>
    </source>
</evidence>
<dbReference type="Proteomes" id="UP000279194">
    <property type="component" value="Unassembled WGS sequence"/>
</dbReference>
<gene>
    <name evidence="1" type="ORF">EAF07_07155</name>
</gene>
<proteinExistence type="predicted"/>
<dbReference type="RefSeq" id="WP_121835894.1">
    <property type="nucleotide sequence ID" value="NZ_CP163513.1"/>
</dbReference>
<dbReference type="AlphaFoldDB" id="A0A3L9DRX3"/>
<reference evidence="1 2" key="1">
    <citation type="submission" date="2018-10" db="EMBL/GenBank/DDBJ databases">
        <title>Streptococcus hillyeri sp. nov., isolated from equine tracheal sample.</title>
        <authorList>
            <person name="Macfadyen A.C."/>
            <person name="Waller A."/>
            <person name="Paterson G.K."/>
        </authorList>
    </citation>
    <scope>NUCLEOTIDE SEQUENCE [LARGE SCALE GENOMIC DNA]</scope>
    <source>
        <strain evidence="1 2">28462</strain>
    </source>
</reference>
<organism evidence="1 2">
    <name type="scientific">Streptococcus hillyeri</name>
    <dbReference type="NCBI Taxonomy" id="2282420"/>
    <lineage>
        <taxon>Bacteria</taxon>
        <taxon>Bacillati</taxon>
        <taxon>Bacillota</taxon>
        <taxon>Bacilli</taxon>
        <taxon>Lactobacillales</taxon>
        <taxon>Streptococcaceae</taxon>
        <taxon>Streptococcus</taxon>
    </lineage>
</organism>
<dbReference type="SUPFAM" id="SSF160527">
    <property type="entry name" value="V-type ATPase subunit E-like"/>
    <property type="match status" value="1"/>
</dbReference>
<dbReference type="EMBL" id="RCVM01000013">
    <property type="protein sequence ID" value="RLY02677.1"/>
    <property type="molecule type" value="Genomic_DNA"/>
</dbReference>
<sequence length="183" mass="20725">MAELQEFTANILARKEEELSLLLEKATADEKARLEAGLMAISEKERAEKAKLDSKFALETATALQGIDNKSRNTILSNRQEQLRSLFDKAYQTMANWDSQTFNGFLQGVLEQLDKSKHYRLQLGEQSQHDLNLPSHVSLDSESIPNEAGFVLEADGVRYNYLFRALLTDLTQDMMGRLSRQLG</sequence>
<accession>A0A3L9DRX3</accession>
<protein>
    <submittedName>
        <fullName evidence="1">Uncharacterized protein</fullName>
    </submittedName>
</protein>
<dbReference type="OrthoDB" id="2139645at2"/>
<keyword evidence="2" id="KW-1185">Reference proteome</keyword>
<comment type="caution">
    <text evidence="1">The sequence shown here is derived from an EMBL/GenBank/DDBJ whole genome shotgun (WGS) entry which is preliminary data.</text>
</comment>
<name>A0A3L9DRX3_9STRE</name>